<dbReference type="PANTHER" id="PTHR48098">
    <property type="entry name" value="ENTEROCHELIN ESTERASE-RELATED"/>
    <property type="match status" value="1"/>
</dbReference>
<dbReference type="OrthoDB" id="9803578at2"/>
<dbReference type="RefSeq" id="WP_075581335.1">
    <property type="nucleotide sequence ID" value="NZ_CP011940.1"/>
</dbReference>
<dbReference type="GO" id="GO:0016747">
    <property type="term" value="F:acyltransferase activity, transferring groups other than amino-acyl groups"/>
    <property type="evidence" value="ECO:0007669"/>
    <property type="project" value="TreeGrafter"/>
</dbReference>
<reference evidence="1 4" key="2">
    <citation type="submission" date="2024-10" db="EMBL/GenBank/DDBJ databases">
        <authorList>
            <person name="Sang B.-I."/>
            <person name="Prabhaharan D."/>
        </authorList>
    </citation>
    <scope>NUCLEOTIDE SEQUENCE [LARGE SCALE GENOMIC DNA]</scope>
    <source>
        <strain evidence="1 4">MH</strain>
    </source>
</reference>
<keyword evidence="1" id="KW-0378">Hydrolase</keyword>
<accession>A0A848BRI5</accession>
<proteinExistence type="predicted"/>
<reference evidence="2 3" key="1">
    <citation type="submission" date="2020-04" db="EMBL/GenBank/DDBJ databases">
        <authorList>
            <person name="Hitch T.C.A."/>
            <person name="Wylensek D."/>
            <person name="Clavel T."/>
        </authorList>
    </citation>
    <scope>NUCLEOTIDE SEQUENCE [LARGE SCALE GENOMIC DNA]</scope>
    <source>
        <strain evidence="2 3">Oil-RF-744-FAT-WT-6-1</strain>
    </source>
</reference>
<dbReference type="AlphaFoldDB" id="A0A848BRI5"/>
<gene>
    <name evidence="1" type="ORF">ACGTZG_09625</name>
    <name evidence="2" type="ORF">HF872_06760</name>
</gene>
<dbReference type="EMBL" id="JABAFG010000009">
    <property type="protein sequence ID" value="NME28322.1"/>
    <property type="molecule type" value="Genomic_DNA"/>
</dbReference>
<dbReference type="InterPro" id="IPR050583">
    <property type="entry name" value="Mycobacterial_A85_antigen"/>
</dbReference>
<dbReference type="InterPro" id="IPR029058">
    <property type="entry name" value="AB_hydrolase_fold"/>
</dbReference>
<organism evidence="2 3">
    <name type="scientific">Megasphaera hexanoica</name>
    <dbReference type="NCBI Taxonomy" id="1675036"/>
    <lineage>
        <taxon>Bacteria</taxon>
        <taxon>Bacillati</taxon>
        <taxon>Bacillota</taxon>
        <taxon>Negativicutes</taxon>
        <taxon>Veillonellales</taxon>
        <taxon>Veillonellaceae</taxon>
        <taxon>Megasphaera</taxon>
    </lineage>
</organism>
<dbReference type="Pfam" id="PF00756">
    <property type="entry name" value="Esterase"/>
    <property type="match status" value="1"/>
</dbReference>
<dbReference type="EMBL" id="JBIEKR010000007">
    <property type="protein sequence ID" value="MFG6273446.1"/>
    <property type="molecule type" value="Genomic_DNA"/>
</dbReference>
<dbReference type="Proteomes" id="UP000591071">
    <property type="component" value="Unassembled WGS sequence"/>
</dbReference>
<dbReference type="GO" id="GO:0016787">
    <property type="term" value="F:hydrolase activity"/>
    <property type="evidence" value="ECO:0007669"/>
    <property type="project" value="UniProtKB-KW"/>
</dbReference>
<dbReference type="Proteomes" id="UP001605989">
    <property type="component" value="Unassembled WGS sequence"/>
</dbReference>
<comment type="caution">
    <text evidence="2">The sequence shown here is derived from an EMBL/GenBank/DDBJ whole genome shotgun (WGS) entry which is preliminary data.</text>
</comment>
<protein>
    <submittedName>
        <fullName evidence="1">Alpha/beta hydrolase</fullName>
    </submittedName>
    <submittedName>
        <fullName evidence="2">Prolyl oligopeptidase family serine peptidase</fullName>
    </submittedName>
</protein>
<evidence type="ECO:0000313" key="4">
    <source>
        <dbReference type="Proteomes" id="UP001605989"/>
    </source>
</evidence>
<evidence type="ECO:0000313" key="1">
    <source>
        <dbReference type="EMBL" id="MFG6273446.1"/>
    </source>
</evidence>
<evidence type="ECO:0000313" key="3">
    <source>
        <dbReference type="Proteomes" id="UP000591071"/>
    </source>
</evidence>
<dbReference type="KEGG" id="mhw:ACT01_06230"/>
<evidence type="ECO:0000313" key="2">
    <source>
        <dbReference type="EMBL" id="NME28322.1"/>
    </source>
</evidence>
<name>A0A848BRI5_9FIRM</name>
<dbReference type="InterPro" id="IPR000801">
    <property type="entry name" value="Esterase-like"/>
</dbReference>
<sequence>MPSLHIEFYSDVLRIDTGIEVIYPQNCTRTPEPLRDVIKPPFPVLYLLHGIMRDQTGWIRFTNVEQYVMDMGLVVVMPTTGRGHYINQPHGYRYFDYITQELPKVIGNMFQVSQKREDTFIAGLSMGGYGALHAAALCPDQYAAAASLSGVVDIGVMYESKELYSDAERLMTFDNKDPRGGENDLVVEFQNAVKAGKKLPKMVCAVGNQDFLHDYNIAFYNKVKDLTDIELWTEDGDHTWDFWDRNIKRVLQWLPIKQRLDDYKPQFVVK</sequence>
<dbReference type="SUPFAM" id="SSF53474">
    <property type="entry name" value="alpha/beta-Hydrolases"/>
    <property type="match status" value="1"/>
</dbReference>
<keyword evidence="4" id="KW-1185">Reference proteome</keyword>
<dbReference type="PANTHER" id="PTHR48098:SF1">
    <property type="entry name" value="DIACYLGLYCEROL ACYLTRANSFERASE_MYCOLYLTRANSFERASE AG85A"/>
    <property type="match status" value="1"/>
</dbReference>
<dbReference type="Gene3D" id="3.40.50.1820">
    <property type="entry name" value="alpha/beta hydrolase"/>
    <property type="match status" value="1"/>
</dbReference>